<gene>
    <name evidence="9" type="ORF">OSB1V03_LOCUS2961</name>
</gene>
<reference evidence="9" key="1">
    <citation type="submission" date="2020-11" db="EMBL/GenBank/DDBJ databases">
        <authorList>
            <person name="Tran Van P."/>
        </authorList>
    </citation>
    <scope>NUCLEOTIDE SEQUENCE</scope>
</reference>
<dbReference type="PROSITE" id="PS50118">
    <property type="entry name" value="HMG_BOX_2"/>
    <property type="match status" value="1"/>
</dbReference>
<feature type="region of interest" description="Disordered" evidence="7">
    <location>
        <begin position="126"/>
        <end position="217"/>
    </location>
</feature>
<dbReference type="GO" id="GO:0005634">
    <property type="term" value="C:nucleus"/>
    <property type="evidence" value="ECO:0007669"/>
    <property type="project" value="UniProtKB-SubCell"/>
</dbReference>
<evidence type="ECO:0000313" key="10">
    <source>
        <dbReference type="Proteomes" id="UP000759131"/>
    </source>
</evidence>
<dbReference type="InterPro" id="IPR022151">
    <property type="entry name" value="Sox_N"/>
</dbReference>
<dbReference type="EMBL" id="CAJPIZ010001128">
    <property type="protein sequence ID" value="CAG2102928.1"/>
    <property type="molecule type" value="Genomic_DNA"/>
</dbReference>
<comment type="subcellular location">
    <subcellularLocation>
        <location evidence="1">Nucleus</location>
    </subcellularLocation>
</comment>
<dbReference type="InterPro" id="IPR036910">
    <property type="entry name" value="HMG_box_dom_sf"/>
</dbReference>
<dbReference type="PANTHER" id="PTHR45803">
    <property type="entry name" value="SOX100B"/>
    <property type="match status" value="1"/>
</dbReference>
<dbReference type="SMART" id="SM00398">
    <property type="entry name" value="HMG"/>
    <property type="match status" value="1"/>
</dbReference>
<dbReference type="GO" id="GO:0000981">
    <property type="term" value="F:DNA-binding transcription factor activity, RNA polymerase II-specific"/>
    <property type="evidence" value="ECO:0007669"/>
    <property type="project" value="TreeGrafter"/>
</dbReference>
<dbReference type="Pfam" id="PF00505">
    <property type="entry name" value="HMG_box"/>
    <property type="match status" value="1"/>
</dbReference>
<dbReference type="FunFam" id="1.10.30.10:FF:000004">
    <property type="entry name" value="Transcription factor SOX-10"/>
    <property type="match status" value="1"/>
</dbReference>
<protein>
    <recommendedName>
        <fullName evidence="8">HMG box domain-containing protein</fullName>
    </recommendedName>
</protein>
<dbReference type="InterPro" id="IPR050917">
    <property type="entry name" value="SOX_TF"/>
</dbReference>
<dbReference type="InterPro" id="IPR009071">
    <property type="entry name" value="HMG_box_dom"/>
</dbReference>
<feature type="region of interest" description="Disordered" evidence="7">
    <location>
        <begin position="314"/>
        <end position="335"/>
    </location>
</feature>
<dbReference type="SUPFAM" id="SSF47095">
    <property type="entry name" value="HMG-box"/>
    <property type="match status" value="1"/>
</dbReference>
<evidence type="ECO:0000256" key="3">
    <source>
        <dbReference type="ARBA" id="ARBA00023125"/>
    </source>
</evidence>
<dbReference type="GO" id="GO:0000978">
    <property type="term" value="F:RNA polymerase II cis-regulatory region sequence-specific DNA binding"/>
    <property type="evidence" value="ECO:0007669"/>
    <property type="project" value="TreeGrafter"/>
</dbReference>
<dbReference type="AlphaFoldDB" id="A0A7R9KGH5"/>
<evidence type="ECO:0000313" key="9">
    <source>
        <dbReference type="EMBL" id="CAD7622498.1"/>
    </source>
</evidence>
<evidence type="ECO:0000256" key="7">
    <source>
        <dbReference type="SAM" id="MobiDB-lite"/>
    </source>
</evidence>
<feature type="DNA-binding region" description="HMG box" evidence="6">
    <location>
        <begin position="63"/>
        <end position="131"/>
    </location>
</feature>
<evidence type="ECO:0000256" key="2">
    <source>
        <dbReference type="ARBA" id="ARBA00023015"/>
    </source>
</evidence>
<evidence type="ECO:0000256" key="5">
    <source>
        <dbReference type="ARBA" id="ARBA00023242"/>
    </source>
</evidence>
<proteinExistence type="predicted"/>
<evidence type="ECO:0000256" key="1">
    <source>
        <dbReference type="ARBA" id="ARBA00004123"/>
    </source>
</evidence>
<dbReference type="Pfam" id="PF12444">
    <property type="entry name" value="Sox_N"/>
    <property type="match status" value="1"/>
</dbReference>
<feature type="compositionally biased region" description="Polar residues" evidence="7">
    <location>
        <begin position="187"/>
        <end position="201"/>
    </location>
</feature>
<keyword evidence="4" id="KW-0804">Transcription</keyword>
<feature type="compositionally biased region" description="Polar residues" evidence="7">
    <location>
        <begin position="157"/>
        <end position="168"/>
    </location>
</feature>
<sequence>MSSEEGRGPQNIQNNDIPKESDKSLNSKLSICDAVSRVLKGYDWTLVTTTTKPNSSSKQKLHVKRPMNAFMVWAQAARRKLADQHPHLHNAELSKTLGKLWRVLGDEEKKPFVEEAERLRIIHKSQHPDYKYQPRRRKSNKCSNSCDETSKGKTKAVKQTSASPASNKPTKKESTKNGLNAVKRKPNQTSVSNGNGTNGALTLTPPHTPSNEINPLQRKRESTGETKLVANSGHQHNGTSGTGGPHAIDFSHVDVGNLTTEVMTNIDETELDQYLPLVNVSSAAQYATAMESVSNNSPVNAMYAWSTKFLSHQNSTKTNAKQTDSPNDNSYENHQSLYNRNGEHQQMGSYEHCVGVNQLYPSYTSYALAANHSPYGTGFMPIQWPYT</sequence>
<dbReference type="EMBL" id="OC855703">
    <property type="protein sequence ID" value="CAD7622498.1"/>
    <property type="molecule type" value="Genomic_DNA"/>
</dbReference>
<keyword evidence="3 6" id="KW-0238">DNA-binding</keyword>
<dbReference type="Proteomes" id="UP000759131">
    <property type="component" value="Unassembled WGS sequence"/>
</dbReference>
<dbReference type="Gene3D" id="1.10.30.10">
    <property type="entry name" value="High mobility group box domain"/>
    <property type="match status" value="1"/>
</dbReference>
<evidence type="ECO:0000256" key="4">
    <source>
        <dbReference type="ARBA" id="ARBA00023163"/>
    </source>
</evidence>
<evidence type="ECO:0000259" key="8">
    <source>
        <dbReference type="PROSITE" id="PS50118"/>
    </source>
</evidence>
<name>A0A7R9KGH5_9ACAR</name>
<accession>A0A7R9KGH5</accession>
<feature type="domain" description="HMG box" evidence="8">
    <location>
        <begin position="63"/>
        <end position="131"/>
    </location>
</feature>
<dbReference type="OrthoDB" id="6247875at2759"/>
<evidence type="ECO:0000256" key="6">
    <source>
        <dbReference type="PROSITE-ProRule" id="PRU00267"/>
    </source>
</evidence>
<keyword evidence="10" id="KW-1185">Reference proteome</keyword>
<keyword evidence="5 6" id="KW-0539">Nucleus</keyword>
<dbReference type="CDD" id="cd22031">
    <property type="entry name" value="HMG-box_SoxE"/>
    <property type="match status" value="1"/>
</dbReference>
<dbReference type="PANTHER" id="PTHR45803:SF5">
    <property type="entry name" value="SOX100B"/>
    <property type="match status" value="1"/>
</dbReference>
<keyword evidence="2" id="KW-0805">Transcription regulation</keyword>
<feature type="region of interest" description="Disordered" evidence="7">
    <location>
        <begin position="1"/>
        <end position="25"/>
    </location>
</feature>
<organism evidence="9">
    <name type="scientific">Medioppia subpectinata</name>
    <dbReference type="NCBI Taxonomy" id="1979941"/>
    <lineage>
        <taxon>Eukaryota</taxon>
        <taxon>Metazoa</taxon>
        <taxon>Ecdysozoa</taxon>
        <taxon>Arthropoda</taxon>
        <taxon>Chelicerata</taxon>
        <taxon>Arachnida</taxon>
        <taxon>Acari</taxon>
        <taxon>Acariformes</taxon>
        <taxon>Sarcoptiformes</taxon>
        <taxon>Oribatida</taxon>
        <taxon>Brachypylina</taxon>
        <taxon>Oppioidea</taxon>
        <taxon>Oppiidae</taxon>
        <taxon>Medioppia</taxon>
    </lineage>
</organism>